<dbReference type="EMBL" id="CP069194">
    <property type="protein sequence ID" value="QRG81540.1"/>
    <property type="molecule type" value="Genomic_DNA"/>
</dbReference>
<geneLocation type="plasmid" evidence="3 4">
    <name>pSLV18-213K</name>
</geneLocation>
<feature type="transmembrane region" description="Helical" evidence="1">
    <location>
        <begin position="15"/>
        <end position="32"/>
    </location>
</feature>
<reference evidence="3 4" key="1">
    <citation type="submission" date="2021-01" db="EMBL/GenBank/DDBJ databases">
        <title>Characterization of a novel blaVMB-2- harboring plasmid in Vibrio diabolicus.</title>
        <authorList>
            <person name="Liu M."/>
        </authorList>
    </citation>
    <scope>NUCLEOTIDE SEQUENCE [LARGE SCALE GENOMIC DNA]</scope>
    <source>
        <strain evidence="3 4">SLV18</strain>
        <plasmid evidence="3 4">pSLV18-213K</plasmid>
    </source>
</reference>
<organism evidence="3 4">
    <name type="scientific">Vibrio diabolicus</name>
    <dbReference type="NCBI Taxonomy" id="50719"/>
    <lineage>
        <taxon>Bacteria</taxon>
        <taxon>Pseudomonadati</taxon>
        <taxon>Pseudomonadota</taxon>
        <taxon>Gammaproteobacteria</taxon>
        <taxon>Vibrionales</taxon>
        <taxon>Vibrionaceae</taxon>
        <taxon>Vibrio</taxon>
        <taxon>Vibrio diabolicus subgroup</taxon>
    </lineage>
</organism>
<evidence type="ECO:0000313" key="3">
    <source>
        <dbReference type="EMBL" id="QRG81540.1"/>
    </source>
</evidence>
<gene>
    <name evidence="3" type="ORF">JOS67_00455</name>
</gene>
<feature type="domain" description="DUF2726" evidence="2">
    <location>
        <begin position="93"/>
        <end position="204"/>
    </location>
</feature>
<keyword evidence="3" id="KW-0614">Plasmid</keyword>
<keyword evidence="1" id="KW-0472">Membrane</keyword>
<dbReference type="AlphaFoldDB" id="A0AA92LRV2"/>
<protein>
    <submittedName>
        <fullName evidence="3">DUF2726 domain-containing protein</fullName>
    </submittedName>
</protein>
<accession>A0AA92LRV2</accession>
<dbReference type="Proteomes" id="UP000596337">
    <property type="component" value="Plasmid pSLV18-213K"/>
</dbReference>
<evidence type="ECO:0000313" key="4">
    <source>
        <dbReference type="Proteomes" id="UP000596337"/>
    </source>
</evidence>
<keyword evidence="1" id="KW-1133">Transmembrane helix</keyword>
<evidence type="ECO:0000256" key="1">
    <source>
        <dbReference type="SAM" id="Phobius"/>
    </source>
</evidence>
<proteinExistence type="predicted"/>
<dbReference type="Pfam" id="PF10881">
    <property type="entry name" value="DUF2726"/>
    <property type="match status" value="1"/>
</dbReference>
<keyword evidence="1" id="KW-0812">Transmembrane</keyword>
<name>A0AA92LRV2_9VIBR</name>
<evidence type="ECO:0000259" key="2">
    <source>
        <dbReference type="Pfam" id="PF10881"/>
    </source>
</evidence>
<sequence>MLPCTHFFMSEERKVPELLIVISLACIVYLFTKKGKKPKRRLNEWEQGAAVRRPNSIHSFEPKAVEKNPKIVEVPLQSTGNQTNSVPHKKSTYLATKTERRFYKVLQELISDEYVIHSQVSLMALVQPTNFKDNSRTWAKRMDYVITDRDTKVLAVIELDDSSHRQKKRQERDIYVNNALNGHHPLLRFEARSSYDKTHIATVLERDTIIKCRELENALQCS</sequence>
<dbReference type="InterPro" id="IPR024402">
    <property type="entry name" value="DUF2726"/>
</dbReference>